<dbReference type="Proteomes" id="UP000036426">
    <property type="component" value="Unassembled WGS sequence"/>
</dbReference>
<name>A0A0J1GTY7_9GAMM</name>
<dbReference type="Pfam" id="PF20398">
    <property type="entry name" value="DUF6691"/>
    <property type="match status" value="1"/>
</dbReference>
<keyword evidence="1" id="KW-0812">Transmembrane</keyword>
<feature type="transmembrane region" description="Helical" evidence="1">
    <location>
        <begin position="113"/>
        <end position="132"/>
    </location>
</feature>
<dbReference type="PATRIC" id="fig|754436.4.peg.222"/>
<dbReference type="RefSeq" id="WP_047872481.1">
    <property type="nucleotide sequence ID" value="NZ_BMYC01000011.1"/>
</dbReference>
<gene>
    <name evidence="2" type="ORF">ABT58_01055</name>
</gene>
<reference evidence="2 3" key="1">
    <citation type="submission" date="2015-05" db="EMBL/GenBank/DDBJ databases">
        <title>Photobacterium galathea sp. nov.</title>
        <authorList>
            <person name="Machado H."/>
            <person name="Gram L."/>
        </authorList>
    </citation>
    <scope>NUCLEOTIDE SEQUENCE [LARGE SCALE GENOMIC DNA]</scope>
    <source>
        <strain evidence="2 3">DSM 25995</strain>
    </source>
</reference>
<dbReference type="AlphaFoldDB" id="A0A0J1GTY7"/>
<organism evidence="2 3">
    <name type="scientific">Photobacterium aphoticum</name>
    <dbReference type="NCBI Taxonomy" id="754436"/>
    <lineage>
        <taxon>Bacteria</taxon>
        <taxon>Pseudomonadati</taxon>
        <taxon>Pseudomonadota</taxon>
        <taxon>Gammaproteobacteria</taxon>
        <taxon>Vibrionales</taxon>
        <taxon>Vibrionaceae</taxon>
        <taxon>Photobacterium</taxon>
    </lineage>
</organism>
<protein>
    <submittedName>
        <fullName evidence="2">Transporter</fullName>
    </submittedName>
</protein>
<accession>A0A0J1GTY7</accession>
<feature type="transmembrane region" description="Helical" evidence="1">
    <location>
        <begin position="41"/>
        <end position="61"/>
    </location>
</feature>
<evidence type="ECO:0000256" key="1">
    <source>
        <dbReference type="SAM" id="Phobius"/>
    </source>
</evidence>
<keyword evidence="1" id="KW-1133">Transmembrane helix</keyword>
<dbReference type="InterPro" id="IPR046513">
    <property type="entry name" value="DUF6691"/>
</dbReference>
<evidence type="ECO:0000313" key="2">
    <source>
        <dbReference type="EMBL" id="KLV03136.1"/>
    </source>
</evidence>
<comment type="caution">
    <text evidence="2">The sequence shown here is derived from an EMBL/GenBank/DDBJ whole genome shotgun (WGS) entry which is preliminary data.</text>
</comment>
<keyword evidence="1" id="KW-0472">Membrane</keyword>
<sequence>MMNRVSALIAGVLFGMGMMLSGMIDPHKVLGFLDITGAWDPSLAFVMGGALLVFMPVYFLVIRRRQQPVCETSFSVSTNTVIDKRLIAGASLFGVGWGLAGICPGPAVTSLPSQNGVIVVFLVAMLVGMSLVNRYDQHVAVRQKTH</sequence>
<keyword evidence="3" id="KW-1185">Reference proteome</keyword>
<dbReference type="EMBL" id="LDOV01000001">
    <property type="protein sequence ID" value="KLV03136.1"/>
    <property type="molecule type" value="Genomic_DNA"/>
</dbReference>
<feature type="transmembrane region" description="Helical" evidence="1">
    <location>
        <begin position="86"/>
        <end position="107"/>
    </location>
</feature>
<proteinExistence type="predicted"/>
<evidence type="ECO:0000313" key="3">
    <source>
        <dbReference type="Proteomes" id="UP000036426"/>
    </source>
</evidence>